<evidence type="ECO:0000313" key="27">
    <source>
        <dbReference type="Proteomes" id="UP000265040"/>
    </source>
</evidence>
<comment type="similarity">
    <text evidence="4">Belongs to the NLRP family.</text>
</comment>
<feature type="domain" description="B30.2/SPRY" evidence="22">
    <location>
        <begin position="935"/>
        <end position="1137"/>
    </location>
</feature>
<dbReference type="InterPro" id="IPR027417">
    <property type="entry name" value="P-loop_NTPase"/>
</dbReference>
<dbReference type="SUPFAM" id="SSF52047">
    <property type="entry name" value="RNI-like"/>
    <property type="match status" value="1"/>
</dbReference>
<reference evidence="26" key="2">
    <citation type="submission" date="2025-08" db="UniProtKB">
        <authorList>
            <consortium name="Ensembl"/>
        </authorList>
    </citation>
    <scope>IDENTIFICATION</scope>
</reference>
<evidence type="ECO:0000256" key="5">
    <source>
        <dbReference type="ARBA" id="ARBA00022475"/>
    </source>
</evidence>
<comment type="subcellular location">
    <subcellularLocation>
        <location evidence="2">Basolateral cell membrane</location>
    </subcellularLocation>
    <subcellularLocation>
        <location evidence="3">Cell membrane</location>
        <topology evidence="3">Lipid-anchor</topology>
    </subcellularLocation>
    <subcellularLocation>
        <location evidence="1">Inflammasome</location>
    </subcellularLocation>
</comment>
<feature type="region of interest" description="Disordered" evidence="21">
    <location>
        <begin position="1"/>
        <end position="31"/>
    </location>
</feature>
<feature type="compositionally biased region" description="Basic and acidic residues" evidence="21">
    <location>
        <begin position="1"/>
        <end position="27"/>
    </location>
</feature>
<dbReference type="Gene3D" id="1.10.533.10">
    <property type="entry name" value="Death Domain, Fas"/>
    <property type="match status" value="1"/>
</dbReference>
<feature type="region of interest" description="Disordered" evidence="21">
    <location>
        <begin position="49"/>
        <end position="87"/>
    </location>
</feature>
<evidence type="ECO:0000256" key="7">
    <source>
        <dbReference type="ARBA" id="ARBA00022588"/>
    </source>
</evidence>
<accession>A0A3Q1IF60</accession>
<evidence type="ECO:0000256" key="9">
    <source>
        <dbReference type="ARBA" id="ARBA00022614"/>
    </source>
</evidence>
<dbReference type="SMART" id="SM00449">
    <property type="entry name" value="SPRY"/>
    <property type="match status" value="1"/>
</dbReference>
<dbReference type="Pfam" id="PF17776">
    <property type="entry name" value="NLRC4_HD2"/>
    <property type="match status" value="1"/>
</dbReference>
<evidence type="ECO:0000256" key="2">
    <source>
        <dbReference type="ARBA" id="ARBA00004187"/>
    </source>
</evidence>
<dbReference type="Pfam" id="PF13765">
    <property type="entry name" value="PRY"/>
    <property type="match status" value="1"/>
</dbReference>
<dbReference type="InterPro" id="IPR013320">
    <property type="entry name" value="ConA-like_dom_sf"/>
</dbReference>
<dbReference type="SMART" id="SM01288">
    <property type="entry name" value="FISNA"/>
    <property type="match status" value="1"/>
</dbReference>
<dbReference type="Pfam" id="PF00619">
    <property type="entry name" value="CARD"/>
    <property type="match status" value="1"/>
</dbReference>
<dbReference type="InterPro" id="IPR032675">
    <property type="entry name" value="LRR_dom_sf"/>
</dbReference>
<dbReference type="SMART" id="SM00368">
    <property type="entry name" value="LRR_RI"/>
    <property type="match status" value="4"/>
</dbReference>
<evidence type="ECO:0000313" key="26">
    <source>
        <dbReference type="Ensembl" id="ENSATEP00000003046.2"/>
    </source>
</evidence>
<keyword evidence="10" id="KW-0378">Hydrolase</keyword>
<dbReference type="GO" id="GO:0012501">
    <property type="term" value="P:programmed cell death"/>
    <property type="evidence" value="ECO:0007669"/>
    <property type="project" value="UniProtKB-KW"/>
</dbReference>
<dbReference type="Pfam" id="PF13553">
    <property type="entry name" value="FIIND"/>
    <property type="match status" value="1"/>
</dbReference>
<dbReference type="InterPro" id="IPR041267">
    <property type="entry name" value="NLRP_HD2"/>
</dbReference>
<dbReference type="InterPro" id="IPR007111">
    <property type="entry name" value="NACHT_NTPase"/>
</dbReference>
<keyword evidence="9" id="KW-0433">Leucine-rich repeat</keyword>
<keyword evidence="19" id="KW-0449">Lipoprotein</keyword>
<dbReference type="InterPro" id="IPR025307">
    <property type="entry name" value="FIIND_dom"/>
</dbReference>
<keyword evidence="11" id="KW-0677">Repeat</keyword>
<dbReference type="Proteomes" id="UP000265040">
    <property type="component" value="Chromosome 1"/>
</dbReference>
<keyword evidence="12" id="KW-0547">Nucleotide-binding</keyword>
<evidence type="ECO:0000256" key="11">
    <source>
        <dbReference type="ARBA" id="ARBA00022737"/>
    </source>
</evidence>
<evidence type="ECO:0000256" key="14">
    <source>
        <dbReference type="ARBA" id="ARBA00022843"/>
    </source>
</evidence>
<dbReference type="PROSITE" id="PS50209">
    <property type="entry name" value="CARD"/>
    <property type="match status" value="1"/>
</dbReference>
<evidence type="ECO:0000256" key="20">
    <source>
        <dbReference type="ARBA" id="ARBA00038296"/>
    </source>
</evidence>
<evidence type="ECO:0000259" key="22">
    <source>
        <dbReference type="PROSITE" id="PS50188"/>
    </source>
</evidence>
<keyword evidence="10" id="KW-0645">Protease</keyword>
<evidence type="ECO:0000256" key="10">
    <source>
        <dbReference type="ARBA" id="ARBA00022670"/>
    </source>
</evidence>
<evidence type="ECO:0000256" key="19">
    <source>
        <dbReference type="ARBA" id="ARBA00023288"/>
    </source>
</evidence>
<dbReference type="GO" id="GO:0045087">
    <property type="term" value="P:innate immune response"/>
    <property type="evidence" value="ECO:0007669"/>
    <property type="project" value="UniProtKB-KW"/>
</dbReference>
<dbReference type="InterPro" id="IPR001315">
    <property type="entry name" value="CARD"/>
</dbReference>
<dbReference type="PROSITE" id="PS51830">
    <property type="entry name" value="FIIND"/>
    <property type="match status" value="1"/>
</dbReference>
<dbReference type="OrthoDB" id="120976at2759"/>
<dbReference type="GO" id="GO:0042981">
    <property type="term" value="P:regulation of apoptotic process"/>
    <property type="evidence" value="ECO:0007669"/>
    <property type="project" value="InterPro"/>
</dbReference>
<feature type="domain" description="FIIND" evidence="25">
    <location>
        <begin position="1138"/>
        <end position="1411"/>
    </location>
</feature>
<protein>
    <submittedName>
        <fullName evidence="26">Uncharacterized protein</fullName>
    </submittedName>
</protein>
<dbReference type="InterPro" id="IPR043136">
    <property type="entry name" value="B30.2/SPRY_sf"/>
</dbReference>
<dbReference type="RefSeq" id="XP_026215673.1">
    <property type="nucleotide sequence ID" value="XM_026359888.1"/>
</dbReference>
<dbReference type="Pfam" id="PF14484">
    <property type="entry name" value="FISNA"/>
    <property type="match status" value="1"/>
</dbReference>
<dbReference type="InterPro" id="IPR001611">
    <property type="entry name" value="Leu-rich_rpt"/>
</dbReference>
<dbReference type="InterPro" id="IPR003877">
    <property type="entry name" value="SPRY_dom"/>
</dbReference>
<feature type="domain" description="CARD" evidence="23">
    <location>
        <begin position="1417"/>
        <end position="1507"/>
    </location>
</feature>
<keyword evidence="8" id="KW-1210">Necrosis</keyword>
<dbReference type="InterPro" id="IPR001870">
    <property type="entry name" value="B30.2/SPRY"/>
</dbReference>
<keyword evidence="5" id="KW-1003">Cell membrane</keyword>
<dbReference type="Gene3D" id="3.40.50.300">
    <property type="entry name" value="P-loop containing nucleotide triphosphate hydrolases"/>
    <property type="match status" value="1"/>
</dbReference>
<dbReference type="PROSITE" id="PS50837">
    <property type="entry name" value="NACHT"/>
    <property type="match status" value="1"/>
</dbReference>
<evidence type="ECO:0000259" key="23">
    <source>
        <dbReference type="PROSITE" id="PS50209"/>
    </source>
</evidence>
<organism evidence="26 27">
    <name type="scientific">Anabas testudineus</name>
    <name type="common">Climbing perch</name>
    <name type="synonym">Anthias testudineus</name>
    <dbReference type="NCBI Taxonomy" id="64144"/>
    <lineage>
        <taxon>Eukaryota</taxon>
        <taxon>Metazoa</taxon>
        <taxon>Chordata</taxon>
        <taxon>Craniata</taxon>
        <taxon>Vertebrata</taxon>
        <taxon>Euteleostomi</taxon>
        <taxon>Actinopterygii</taxon>
        <taxon>Neopterygii</taxon>
        <taxon>Teleostei</taxon>
        <taxon>Neoteleostei</taxon>
        <taxon>Acanthomorphata</taxon>
        <taxon>Anabantaria</taxon>
        <taxon>Anabantiformes</taxon>
        <taxon>Anabantoidei</taxon>
        <taxon>Anabantidae</taxon>
        <taxon>Anabas</taxon>
    </lineage>
</organism>
<proteinExistence type="inferred from homology"/>
<keyword evidence="17" id="KW-0564">Palmitate</keyword>
<dbReference type="PROSITE" id="PS51450">
    <property type="entry name" value="LRR"/>
    <property type="match status" value="1"/>
</dbReference>
<sequence length="1507" mass="172114">MEIRDRDESAQKGREEGKKKSTKHEYFDVELQGGQLEKGLKSLHFDRSGLYRSEHSHKDTTETDKGSEAGGHSSDTPADTERSVHSVNQKLKAHLKEKFTWICEGTSVSRSRLENIYTRLYIMQQTEEYGCRPHEVLDQFNIPDERSTHLAPHYQQIDTPNIFKPGRLNTQPRPIHRVMTKGIAGIGKTVAVQNFSLNWAEGKSNQHIDFIFVLPFRELNMVKEGEYSLLQLLLHFYPELELLNSTQLVNRQVLFIFDGLDESRFTLDFDGSQRVSEIDQKSTVAVLVTNLIKGNLLPNALLWVTSRPAAVSQIPSKYIDQMTEVQGFTDQQKEEYFKKRFSSASQAKEVLSYLRGMISFYLMGHIPIFCWIIAEVFKNGWGDCRSQKITTMTELYIYYILIQTQRTTQKYGKKHSKKGRKKTSKLKNADMILNLSKLAFKQLQKGNIIFYEEDLRECDIDVDKASVFCGFCSEILKEECGLYQKKMFSFVHLSLQEFLAALYMFHCCVTKNMSILKSFLGADPTDLSFLELQKKVVDKALQSEKGQLDLFLCFFLGFSLESNQMVLQQLLPQTKSSSDTVEEIRTYLRRFHAGNIPPERCMNLFLCKFELKEEKFQNDISMYLTSGVRLSPIDCSVLSTLLQISGEVLDELDLTKCITPFMGIWKLILQIKKCKKAVLKSGHLNDCLDILSSILQSADSCLRELCLVCFSNANVPVSHFLFEVLGSPNCKLEKLRLSGFSLDFNHCHILASILHFKQSSLRVLDLTDCIYSYQQDYSGYFMKEAEKKEKYEDVNDELSLLTTIPSALIGPLCKLQEFSMSGCYLKSKCSQVFASVLSSNCQLRELDLSHNDLQDLGVQLLSVGLGSSKCRLEILRLSCCGITEEGCASLASALRSNPSHLRELDLSYNYPGDLGVKILSERLEDPKCRLEKLNVDHNEEHWVNPRLLHEYACDLTFDPNTMNEHLVLSECNRKVDFTQEKQPYPDHPERFNEVHQLLCREGLTGRCYWEVEWEGLVDIGVAYKSLERKGLWNIQLKESSKAWCFFITVWNGYSFYHSLREVFKPVPIIDVKRFLARQRRLGLFLDWSAGILCFYSLSGDTKTLLHTFHTTFSEPLYPAFNVFSSSSLTLSRVAKPKVHNVQSSFTPKVRRESKGISYSFTFPSSGVFQCSLTGLLFTVTHKGEVVYKALMWDDKLLQSAGKVPGGPLFSVRCPQNSIRQLHLPHCEPDPALVSESLSVVHITEDGMSIIQPLHITETHVVIDVPHLSAFGIIKRLVNLRTPINGQVLLFLRPTHRADLILSVILLPSNVPLHEVKAQHDDSEYIQAPSFCRLYKDQHYSLHTDPEGYKIQPPNALFFENYGPNYHPSFEITVKMGTEELTLKVQVLNRKHVWEYTLHLPALSSNTSPDKTQPMTTNKTSAEEKLQKARSQFIGRVSNPVLDTLLDELLQRRVITDAEAEAARDKLRADKARDVIDMVRKKGEEASSEMITILSVNDPFLCKELHLH</sequence>
<keyword evidence="14" id="KW-0832">Ubl conjugation</keyword>
<reference evidence="26" key="1">
    <citation type="submission" date="2021-04" db="EMBL/GenBank/DDBJ databases">
        <authorList>
            <consortium name="Wellcome Sanger Institute Data Sharing"/>
        </authorList>
    </citation>
    <scope>NUCLEOTIDE SEQUENCE [LARGE SCALE GENOMIC DNA]</scope>
</reference>
<dbReference type="Pfam" id="PF05729">
    <property type="entry name" value="NACHT"/>
    <property type="match status" value="1"/>
</dbReference>
<comment type="similarity">
    <text evidence="20">Belongs to the NOD1-NOD2 family.</text>
</comment>
<evidence type="ECO:0000256" key="4">
    <source>
        <dbReference type="ARBA" id="ARBA00008665"/>
    </source>
</evidence>
<evidence type="ECO:0000256" key="8">
    <source>
        <dbReference type="ARBA" id="ARBA00022590"/>
    </source>
</evidence>
<dbReference type="Pfam" id="PF13516">
    <property type="entry name" value="LRR_6"/>
    <property type="match status" value="2"/>
</dbReference>
<evidence type="ECO:0000256" key="16">
    <source>
        <dbReference type="ARBA" id="ARBA00023136"/>
    </source>
</evidence>
<dbReference type="InParanoid" id="A0A3Q1IF60"/>
<keyword evidence="7" id="KW-0399">Innate immunity</keyword>
<evidence type="ECO:0000259" key="25">
    <source>
        <dbReference type="PROSITE" id="PS51830"/>
    </source>
</evidence>
<evidence type="ECO:0000256" key="1">
    <source>
        <dbReference type="ARBA" id="ARBA00004110"/>
    </source>
</evidence>
<dbReference type="GO" id="GO:0008233">
    <property type="term" value="F:peptidase activity"/>
    <property type="evidence" value="ECO:0007669"/>
    <property type="project" value="UniProtKB-KW"/>
</dbReference>
<dbReference type="GO" id="GO:0016323">
    <property type="term" value="C:basolateral plasma membrane"/>
    <property type="evidence" value="ECO:0007669"/>
    <property type="project" value="UniProtKB-SubCell"/>
</dbReference>
<keyword evidence="13" id="KW-0067">ATP-binding</keyword>
<dbReference type="Pfam" id="PF17779">
    <property type="entry name" value="WHD_NOD2"/>
    <property type="match status" value="1"/>
</dbReference>
<evidence type="ECO:0000256" key="3">
    <source>
        <dbReference type="ARBA" id="ARBA00004193"/>
    </source>
</evidence>
<evidence type="ECO:0000256" key="17">
    <source>
        <dbReference type="ARBA" id="ARBA00023139"/>
    </source>
</evidence>
<evidence type="ECO:0000256" key="12">
    <source>
        <dbReference type="ARBA" id="ARBA00022741"/>
    </source>
</evidence>
<evidence type="ECO:0000256" key="21">
    <source>
        <dbReference type="SAM" id="MobiDB-lite"/>
    </source>
</evidence>
<dbReference type="GeneTree" id="ENSGT01070000253760"/>
<dbReference type="Ensembl" id="ENSATET00000003075.3">
    <property type="protein sequence ID" value="ENSATEP00000003046.2"/>
    <property type="gene ID" value="ENSATEG00000002144.3"/>
</dbReference>
<keyword evidence="27" id="KW-1185">Reference proteome</keyword>
<keyword evidence="18" id="KW-1271">Inflammasome</keyword>
<keyword evidence="15" id="KW-0391">Immunity</keyword>
<keyword evidence="6" id="KW-0963">Cytoplasm</keyword>
<dbReference type="Gene3D" id="3.80.10.10">
    <property type="entry name" value="Ribonuclease Inhibitor"/>
    <property type="match status" value="2"/>
</dbReference>
<dbReference type="GeneID" id="113161984"/>
<reference evidence="26" key="3">
    <citation type="submission" date="2025-09" db="UniProtKB">
        <authorList>
            <consortium name="Ensembl"/>
        </authorList>
    </citation>
    <scope>IDENTIFICATION</scope>
</reference>
<dbReference type="InterPro" id="IPR041075">
    <property type="entry name" value="NOD1/2_WH"/>
</dbReference>
<dbReference type="PRINTS" id="PR01407">
    <property type="entry name" value="BUTYPHLNCDUF"/>
</dbReference>
<evidence type="ECO:0000256" key="6">
    <source>
        <dbReference type="ARBA" id="ARBA00022490"/>
    </source>
</evidence>
<evidence type="ECO:0000259" key="24">
    <source>
        <dbReference type="PROSITE" id="PS50837"/>
    </source>
</evidence>
<dbReference type="PANTHER" id="PTHR24106">
    <property type="entry name" value="NACHT, LRR AND CARD DOMAINS-CONTAINING"/>
    <property type="match status" value="1"/>
</dbReference>
<evidence type="ECO:0000256" key="15">
    <source>
        <dbReference type="ARBA" id="ARBA00022859"/>
    </source>
</evidence>
<keyword evidence="16" id="KW-0472">Membrane</keyword>
<dbReference type="GO" id="GO:0005524">
    <property type="term" value="F:ATP binding"/>
    <property type="evidence" value="ECO:0007669"/>
    <property type="project" value="UniProtKB-KW"/>
</dbReference>
<dbReference type="Pfam" id="PF00622">
    <property type="entry name" value="SPRY"/>
    <property type="match status" value="1"/>
</dbReference>
<dbReference type="FunFam" id="3.40.50.300:FF:000210">
    <property type="entry name" value="Si:dkey-16p6.1"/>
    <property type="match status" value="1"/>
</dbReference>
<dbReference type="Pfam" id="PF23679">
    <property type="entry name" value="UPA-FIIND"/>
    <property type="match status" value="1"/>
</dbReference>
<dbReference type="PROSITE" id="PS50188">
    <property type="entry name" value="B302_SPRY"/>
    <property type="match status" value="1"/>
</dbReference>
<dbReference type="Gene3D" id="2.60.120.920">
    <property type="match status" value="1"/>
</dbReference>
<dbReference type="SUPFAM" id="SSF47986">
    <property type="entry name" value="DEATH domain"/>
    <property type="match status" value="1"/>
</dbReference>
<dbReference type="InterPro" id="IPR003879">
    <property type="entry name" value="Butyrophylin_SPRY"/>
</dbReference>
<feature type="compositionally biased region" description="Basic and acidic residues" evidence="21">
    <location>
        <begin position="49"/>
        <end position="67"/>
    </location>
</feature>
<dbReference type="InterPro" id="IPR029495">
    <property type="entry name" value="NACHT-assoc"/>
</dbReference>
<dbReference type="CDD" id="cd16040">
    <property type="entry name" value="SPRY_PRY_SNTX"/>
    <property type="match status" value="1"/>
</dbReference>
<dbReference type="GO" id="GO:0061702">
    <property type="term" value="C:canonical inflammasome complex"/>
    <property type="evidence" value="ECO:0007669"/>
    <property type="project" value="UniProtKB-SubCell"/>
</dbReference>
<dbReference type="GO" id="GO:0006508">
    <property type="term" value="P:proteolysis"/>
    <property type="evidence" value="ECO:0007669"/>
    <property type="project" value="UniProtKB-KW"/>
</dbReference>
<dbReference type="InterPro" id="IPR006574">
    <property type="entry name" value="PRY"/>
</dbReference>
<dbReference type="SMART" id="SM00589">
    <property type="entry name" value="PRY"/>
    <property type="match status" value="1"/>
</dbReference>
<name>A0A3Q1IF60_ANATE</name>
<feature type="domain" description="NACHT" evidence="24">
    <location>
        <begin position="176"/>
        <end position="310"/>
    </location>
</feature>
<evidence type="ECO:0000256" key="13">
    <source>
        <dbReference type="ARBA" id="ARBA00022840"/>
    </source>
</evidence>
<dbReference type="SUPFAM" id="SSF49899">
    <property type="entry name" value="Concanavalin A-like lectins/glucanases"/>
    <property type="match status" value="1"/>
</dbReference>
<dbReference type="InterPro" id="IPR051261">
    <property type="entry name" value="NLR"/>
</dbReference>
<dbReference type="InterPro" id="IPR011029">
    <property type="entry name" value="DEATH-like_dom_sf"/>
</dbReference>
<evidence type="ECO:0000256" key="18">
    <source>
        <dbReference type="ARBA" id="ARBA00023233"/>
    </source>
</evidence>